<gene>
    <name evidence="2" type="ORF">GPL32_16795</name>
</gene>
<accession>A0A7C9JUT5</accession>
<organism evidence="2 3">
    <name type="scientific">Vreelandella alkaliphila</name>
    <dbReference type="NCBI Taxonomy" id="272774"/>
    <lineage>
        <taxon>Bacteria</taxon>
        <taxon>Pseudomonadati</taxon>
        <taxon>Pseudomonadota</taxon>
        <taxon>Gammaproteobacteria</taxon>
        <taxon>Oceanospirillales</taxon>
        <taxon>Halomonadaceae</taxon>
        <taxon>Vreelandella</taxon>
    </lineage>
</organism>
<keyword evidence="1" id="KW-0472">Membrane</keyword>
<reference evidence="2 3" key="1">
    <citation type="submission" date="2020-01" db="EMBL/GenBank/DDBJ databases">
        <title>Whole genome sequencing of Halomonas alkaliphila strain LS44.</title>
        <authorList>
            <person name="Kumar S."/>
            <person name="Paul D."/>
            <person name="Shouche Y."/>
            <person name="Suryavanshi M.V."/>
        </authorList>
    </citation>
    <scope>NUCLEOTIDE SEQUENCE [LARGE SCALE GENOMIC DNA]</scope>
    <source>
        <strain evidence="2 3">LS44</strain>
    </source>
</reference>
<keyword evidence="1" id="KW-0812">Transmembrane</keyword>
<dbReference type="OrthoDB" id="6400860at2"/>
<evidence type="ECO:0000313" key="2">
    <source>
        <dbReference type="EMBL" id="NDL72164.1"/>
    </source>
</evidence>
<sequence length="168" mass="19578">MNAELFWLNFLYSFLATVAGGGVLTLLFFWLREIIFPLPNVIGRWYFEMHTVNSAYNPYKGMVLRYVAMLWREGSRIEGTVEKVYENSATGEREYEGKNRTRGLVVGYIEKKYFSKDRIVLHVIEDGHGRESTNFYELTFSSNEKMTGCFSSMVAKQDGSVTWQRNEF</sequence>
<dbReference type="Proteomes" id="UP000480312">
    <property type="component" value="Unassembled WGS sequence"/>
</dbReference>
<dbReference type="AlphaFoldDB" id="A0A7C9JUT5"/>
<comment type="caution">
    <text evidence="2">The sequence shown here is derived from an EMBL/GenBank/DDBJ whole genome shotgun (WGS) entry which is preliminary data.</text>
</comment>
<protein>
    <recommendedName>
        <fullName evidence="4">SMODS-associating 2TM beta-strand rich effector domain-containing protein</fullName>
    </recommendedName>
</protein>
<evidence type="ECO:0008006" key="4">
    <source>
        <dbReference type="Google" id="ProtNLM"/>
    </source>
</evidence>
<proteinExistence type="predicted"/>
<evidence type="ECO:0000313" key="3">
    <source>
        <dbReference type="Proteomes" id="UP000480312"/>
    </source>
</evidence>
<dbReference type="EMBL" id="JAAEHK010000036">
    <property type="protein sequence ID" value="NDL72164.1"/>
    <property type="molecule type" value="Genomic_DNA"/>
</dbReference>
<dbReference type="RefSeq" id="WP_162220002.1">
    <property type="nucleotide sequence ID" value="NZ_JAAEHK010000036.1"/>
</dbReference>
<name>A0A7C9JUT5_9GAMM</name>
<feature type="transmembrane region" description="Helical" evidence="1">
    <location>
        <begin position="6"/>
        <end position="31"/>
    </location>
</feature>
<evidence type="ECO:0000256" key="1">
    <source>
        <dbReference type="SAM" id="Phobius"/>
    </source>
</evidence>
<keyword evidence="1" id="KW-1133">Transmembrane helix</keyword>